<evidence type="ECO:0000256" key="1">
    <source>
        <dbReference type="SAM" id="MobiDB-lite"/>
    </source>
</evidence>
<dbReference type="Gene3D" id="3.30.750.24">
    <property type="entry name" value="STAS domain"/>
    <property type="match status" value="1"/>
</dbReference>
<keyword evidence="4" id="KW-1185">Reference proteome</keyword>
<dbReference type="SUPFAM" id="SSF52091">
    <property type="entry name" value="SpoIIaa-like"/>
    <property type="match status" value="1"/>
</dbReference>
<dbReference type="CDD" id="cd07043">
    <property type="entry name" value="STAS_anti-anti-sigma_factors"/>
    <property type="match status" value="1"/>
</dbReference>
<name>A0A317D2Y8_9ACTN</name>
<dbReference type="Pfam" id="PF13466">
    <property type="entry name" value="STAS_2"/>
    <property type="match status" value="1"/>
</dbReference>
<sequence length="179" mass="19182">MSTETFFSLAQSCRRSRPPVSAHLPDAVLRLGVTRDGPAMLVNVDGEVDMSNAQLLVELVTFACRPPSSLVELDLSRAAFFDAHGIAALLRADHAVSAAGGRMTVRDPSPFLLRLLGITGVLGHLEITVGLSPHPLAGLATADLPSLREMTNSGAHRYGRPDQRPPRQRDDTGNAVWRG</sequence>
<organism evidence="3 4">
    <name type="scientific">Micromonospora acroterricola</name>
    <dbReference type="NCBI Taxonomy" id="2202421"/>
    <lineage>
        <taxon>Bacteria</taxon>
        <taxon>Bacillati</taxon>
        <taxon>Actinomycetota</taxon>
        <taxon>Actinomycetes</taxon>
        <taxon>Micromonosporales</taxon>
        <taxon>Micromonosporaceae</taxon>
        <taxon>Micromonospora</taxon>
    </lineage>
</organism>
<reference evidence="3 4" key="1">
    <citation type="submission" date="2018-05" db="EMBL/GenBank/DDBJ databases">
        <title>Micromonospora atacamensis sp. nov., a novel actinobacteria isolated from high altitude Atacama Desert soil.</title>
        <authorList>
            <person name="Carro L."/>
            <person name="Golinska P."/>
            <person name="Klenk H.-P."/>
            <person name="Goodfellow M."/>
        </authorList>
    </citation>
    <scope>NUCLEOTIDE SEQUENCE [LARGE SCALE GENOMIC DNA]</scope>
    <source>
        <strain evidence="3 4">5R2A7</strain>
    </source>
</reference>
<dbReference type="OrthoDB" id="3400962at2"/>
<evidence type="ECO:0000259" key="2">
    <source>
        <dbReference type="PROSITE" id="PS50801"/>
    </source>
</evidence>
<comment type="caution">
    <text evidence="3">The sequence shown here is derived from an EMBL/GenBank/DDBJ whole genome shotgun (WGS) entry which is preliminary data.</text>
</comment>
<gene>
    <name evidence="3" type="ORF">DKT68_12935</name>
</gene>
<feature type="compositionally biased region" description="Basic and acidic residues" evidence="1">
    <location>
        <begin position="159"/>
        <end position="172"/>
    </location>
</feature>
<dbReference type="PROSITE" id="PS50801">
    <property type="entry name" value="STAS"/>
    <property type="match status" value="1"/>
</dbReference>
<dbReference type="EMBL" id="QGKR01000182">
    <property type="protein sequence ID" value="PWR09241.1"/>
    <property type="molecule type" value="Genomic_DNA"/>
</dbReference>
<feature type="region of interest" description="Disordered" evidence="1">
    <location>
        <begin position="151"/>
        <end position="179"/>
    </location>
</feature>
<dbReference type="AlphaFoldDB" id="A0A317D2Y8"/>
<protein>
    <recommendedName>
        <fullName evidence="2">STAS domain-containing protein</fullName>
    </recommendedName>
</protein>
<dbReference type="InterPro" id="IPR058548">
    <property type="entry name" value="MlaB-like_STAS"/>
</dbReference>
<dbReference type="Proteomes" id="UP000245410">
    <property type="component" value="Unassembled WGS sequence"/>
</dbReference>
<dbReference type="RefSeq" id="WP_109817657.1">
    <property type="nucleotide sequence ID" value="NZ_QGKR01000182.1"/>
</dbReference>
<evidence type="ECO:0000313" key="3">
    <source>
        <dbReference type="EMBL" id="PWR09241.1"/>
    </source>
</evidence>
<dbReference type="InterPro" id="IPR002645">
    <property type="entry name" value="STAS_dom"/>
</dbReference>
<feature type="domain" description="STAS" evidence="2">
    <location>
        <begin position="29"/>
        <end position="121"/>
    </location>
</feature>
<proteinExistence type="predicted"/>
<dbReference type="InterPro" id="IPR036513">
    <property type="entry name" value="STAS_dom_sf"/>
</dbReference>
<evidence type="ECO:0000313" key="4">
    <source>
        <dbReference type="Proteomes" id="UP000245410"/>
    </source>
</evidence>
<accession>A0A317D2Y8</accession>